<dbReference type="InterPro" id="IPR052189">
    <property type="entry name" value="L-asp_N-monooxygenase_NS-form"/>
</dbReference>
<dbReference type="Proteomes" id="UP000027192">
    <property type="component" value="Unassembled WGS sequence"/>
</dbReference>
<keyword evidence="3" id="KW-1185">Reference proteome</keyword>
<proteinExistence type="predicted"/>
<accession>A0A066RSU4</accession>
<sequence>MGSRGLTLLSRFISASLEDQSINLEITVFDHKTIGVGEHDITQPDHLLLNTVAGQLTMFPELDSEIYGTRLQGHSFLEWCHRNDIRIDLNSHQNQTQGQPVSKGDFLPRRLLGSYLHDSYQQMIQQVPDNLKLTVIHEAVVDIEVFNDRYLVITENEQIETDAVCLTLGHTGSQKINHNIGYRDRDALKSIQANETVLVNGLGLTAMDLIAELTLGKGGKIIRENRGSSVIYQPSGHEPNIIVTSNNGIPFRVRPEIRQDDSPNESYFLKDRISQLKESHQDIDFYRDIFPYLKLEMRVSYVMCQMSSSDKISFKQTLNTLHEKNYLEINSLIESIESDFEPLNFNDVFTQKPEHCQTQDEYQAWFCHFIEQDLEQAWQGFNVSPLKTAIETLRDLRDLIRNVVNFNGLSQESEKEFYTRFYPLCNKLVGGPQRERHEDILALINHGVVKVTQSNHYQDNVLTTAFGQTIHIDHVIDAYVSQSGLESSSSPLLQNLNRKGLVTARNIGNSMSPVQVNHQYKVTTSNGEKIHRLWCIGPNIEGVTFYNHYVPTVGKLNRPFSEADMVVKSILSELSNI</sequence>
<dbReference type="SUPFAM" id="SSF51905">
    <property type="entry name" value="FAD/NAD(P)-binding domain"/>
    <property type="match status" value="1"/>
</dbReference>
<comment type="caution">
    <text evidence="2">The sequence shown here is derived from an EMBL/GenBank/DDBJ whole genome shotgun (WGS) entry which is preliminary data.</text>
</comment>
<dbReference type="EMBL" id="JMIB01000002">
    <property type="protein sequence ID" value="KDM93429.1"/>
    <property type="molecule type" value="Genomic_DNA"/>
</dbReference>
<dbReference type="InterPro" id="IPR038732">
    <property type="entry name" value="HpyO/CreE_NAD-binding"/>
</dbReference>
<dbReference type="STRING" id="1654360.EA58_00760"/>
<name>A0A066RSU4_9GAMM</name>
<dbReference type="Pfam" id="PF13454">
    <property type="entry name" value="NAD_binding_9"/>
    <property type="match status" value="1"/>
</dbReference>
<evidence type="ECO:0000259" key="1">
    <source>
        <dbReference type="Pfam" id="PF13454"/>
    </source>
</evidence>
<evidence type="ECO:0000313" key="2">
    <source>
        <dbReference type="EMBL" id="KDM93429.1"/>
    </source>
</evidence>
<evidence type="ECO:0000313" key="3">
    <source>
        <dbReference type="Proteomes" id="UP000027192"/>
    </source>
</evidence>
<feature type="domain" description="FAD-dependent urate hydroxylase HpyO/Asp monooxygenase CreE-like FAD/NAD(P)-binding" evidence="1">
    <location>
        <begin position="1"/>
        <end position="170"/>
    </location>
</feature>
<dbReference type="PANTHER" id="PTHR40254:SF1">
    <property type="entry name" value="BLR0577 PROTEIN"/>
    <property type="match status" value="1"/>
</dbReference>
<organism evidence="2 3">
    <name type="scientific">Photobacterium galatheae</name>
    <dbReference type="NCBI Taxonomy" id="1654360"/>
    <lineage>
        <taxon>Bacteria</taxon>
        <taxon>Pseudomonadati</taxon>
        <taxon>Pseudomonadota</taxon>
        <taxon>Gammaproteobacteria</taxon>
        <taxon>Vibrionales</taxon>
        <taxon>Vibrionaceae</taxon>
        <taxon>Photobacterium</taxon>
    </lineage>
</organism>
<dbReference type="AlphaFoldDB" id="A0A066RSU4"/>
<dbReference type="InterPro" id="IPR036188">
    <property type="entry name" value="FAD/NAD-bd_sf"/>
</dbReference>
<gene>
    <name evidence="2" type="ORF">EA58_00760</name>
</gene>
<protein>
    <recommendedName>
        <fullName evidence="1">FAD-dependent urate hydroxylase HpyO/Asp monooxygenase CreE-like FAD/NAD(P)-binding domain-containing protein</fullName>
    </recommendedName>
</protein>
<dbReference type="PANTHER" id="PTHR40254">
    <property type="entry name" value="BLR0577 PROTEIN"/>
    <property type="match status" value="1"/>
</dbReference>
<reference evidence="2 3" key="1">
    <citation type="submission" date="2014-04" db="EMBL/GenBank/DDBJ databases">
        <title>Draft genome sequence of Photobacterium halotolerans S2753: a solonamide, ngercheumicin and holomycin producer.</title>
        <authorList>
            <person name="Machado H.R."/>
            <person name="Gram L."/>
        </authorList>
    </citation>
    <scope>NUCLEOTIDE SEQUENCE [LARGE SCALE GENOMIC DNA]</scope>
    <source>
        <strain evidence="2 3">S2753</strain>
    </source>
</reference>